<proteinExistence type="predicted"/>
<evidence type="ECO:0000313" key="2">
    <source>
        <dbReference type="EMBL" id="MXQ79661.1"/>
    </source>
</evidence>
<sequence length="99" mass="11266">MRGRGEPDGNVLPRENKAQVNSESNRLYFATLRNRPKSTVNTHYFSIDEELVYEKKETVEFLSIFISSVFVFAKDTDLSNTCCFDLFGIHSGVVNFCSS</sequence>
<dbReference type="Proteomes" id="UP000322234">
    <property type="component" value="Unassembled WGS sequence"/>
</dbReference>
<dbReference type="Gene3D" id="3.90.190.10">
    <property type="entry name" value="Protein tyrosine phosphatase superfamily"/>
    <property type="match status" value="1"/>
</dbReference>
<dbReference type="Pfam" id="PF14671">
    <property type="entry name" value="DSPn"/>
    <property type="match status" value="1"/>
</dbReference>
<feature type="domain" description="Dual specificity/tyrosine protein phosphatase N-terminal" evidence="1">
    <location>
        <begin position="25"/>
        <end position="55"/>
    </location>
</feature>
<gene>
    <name evidence="2" type="ORF">E5288_WYG006922</name>
</gene>
<name>A0A6B0QSP8_9CETA</name>
<reference evidence="2" key="1">
    <citation type="submission" date="2019-10" db="EMBL/GenBank/DDBJ databases">
        <title>The sequence and de novo assembly of the wild yak genome.</title>
        <authorList>
            <person name="Liu Y."/>
        </authorList>
    </citation>
    <scope>NUCLEOTIDE SEQUENCE [LARGE SCALE GENOMIC DNA]</scope>
    <source>
        <strain evidence="2">WY2019</strain>
    </source>
</reference>
<organism evidence="2 3">
    <name type="scientific">Bos mutus</name>
    <name type="common">wild yak</name>
    <dbReference type="NCBI Taxonomy" id="72004"/>
    <lineage>
        <taxon>Eukaryota</taxon>
        <taxon>Metazoa</taxon>
        <taxon>Chordata</taxon>
        <taxon>Craniata</taxon>
        <taxon>Vertebrata</taxon>
        <taxon>Euteleostomi</taxon>
        <taxon>Mammalia</taxon>
        <taxon>Eutheria</taxon>
        <taxon>Laurasiatheria</taxon>
        <taxon>Artiodactyla</taxon>
        <taxon>Ruminantia</taxon>
        <taxon>Pecora</taxon>
        <taxon>Bovidae</taxon>
        <taxon>Bovinae</taxon>
        <taxon>Bos</taxon>
    </lineage>
</organism>
<evidence type="ECO:0000313" key="3">
    <source>
        <dbReference type="Proteomes" id="UP000322234"/>
    </source>
</evidence>
<dbReference type="InterPro" id="IPR029260">
    <property type="entry name" value="DSPn"/>
</dbReference>
<accession>A0A6B0QSP8</accession>
<dbReference type="SUPFAM" id="SSF52799">
    <property type="entry name" value="(Phosphotyrosine protein) phosphatases II"/>
    <property type="match status" value="1"/>
</dbReference>
<comment type="caution">
    <text evidence="2">The sequence shown here is derived from an EMBL/GenBank/DDBJ whole genome shotgun (WGS) entry which is preliminary data.</text>
</comment>
<dbReference type="InterPro" id="IPR029021">
    <property type="entry name" value="Prot-tyrosine_phosphatase-like"/>
</dbReference>
<keyword evidence="3" id="KW-1185">Reference proteome</keyword>
<protein>
    <recommendedName>
        <fullName evidence="1">Dual specificity/tyrosine protein phosphatase N-terminal domain-containing protein</fullName>
    </recommendedName>
</protein>
<evidence type="ECO:0000259" key="1">
    <source>
        <dbReference type="Pfam" id="PF14671"/>
    </source>
</evidence>
<dbReference type="AlphaFoldDB" id="A0A6B0QSP8"/>
<dbReference type="EMBL" id="VBQZ03000002">
    <property type="protein sequence ID" value="MXQ79661.1"/>
    <property type="molecule type" value="Genomic_DNA"/>
</dbReference>